<evidence type="ECO:0000259" key="1">
    <source>
        <dbReference type="SMART" id="SM00256"/>
    </source>
</evidence>
<dbReference type="InterPro" id="IPR050796">
    <property type="entry name" value="SCF_F-box_component"/>
</dbReference>
<proteinExistence type="predicted"/>
<dbReference type="Pfam" id="PF00646">
    <property type="entry name" value="F-box"/>
    <property type="match status" value="1"/>
</dbReference>
<sequence length="319" mass="35076">MDFSNLKSCVRRLLGTLMAAQNPRSRRVSQGGGLPLPADALYEILLRFPARDLCRLCAVCRPWRCLLSDPHFVAAAHAARHPEPPLILAGYNTALQDDGIICDVMDLSGRVVKRVRTTGDDTGGKECVISIEAGLICTSKGTEWSSRLLNLATGAVRALPDPEGLAEEPAAHELDTTYLFADAMLGQVPSTGKYKVLRVLEHFNHHEGKLYEVCAMDRGSNAWWTGKKPVPRTVCLGLWLTVVVNGIVYFFYDEQDQAQDPALDRIASFDIGIEEWRASLRGPLSSIVDADVWPNRRSCTDELTMAALNGCLVVWSIAI</sequence>
<dbReference type="AlphaFoldDB" id="A0A2T8KNX2"/>
<organism evidence="2">
    <name type="scientific">Panicum hallii</name>
    <dbReference type="NCBI Taxonomy" id="206008"/>
    <lineage>
        <taxon>Eukaryota</taxon>
        <taxon>Viridiplantae</taxon>
        <taxon>Streptophyta</taxon>
        <taxon>Embryophyta</taxon>
        <taxon>Tracheophyta</taxon>
        <taxon>Spermatophyta</taxon>
        <taxon>Magnoliopsida</taxon>
        <taxon>Liliopsida</taxon>
        <taxon>Poales</taxon>
        <taxon>Poaceae</taxon>
        <taxon>PACMAD clade</taxon>
        <taxon>Panicoideae</taxon>
        <taxon>Panicodae</taxon>
        <taxon>Paniceae</taxon>
        <taxon>Panicinae</taxon>
        <taxon>Panicum</taxon>
        <taxon>Panicum sect. Panicum</taxon>
    </lineage>
</organism>
<dbReference type="SMART" id="SM00256">
    <property type="entry name" value="FBOX"/>
    <property type="match status" value="1"/>
</dbReference>
<dbReference type="InterPro" id="IPR036047">
    <property type="entry name" value="F-box-like_dom_sf"/>
</dbReference>
<dbReference type="SUPFAM" id="SSF81383">
    <property type="entry name" value="F-box domain"/>
    <property type="match status" value="1"/>
</dbReference>
<reference evidence="2" key="1">
    <citation type="submission" date="2018-04" db="EMBL/GenBank/DDBJ databases">
        <title>WGS assembly of Panicum hallii.</title>
        <authorList>
            <person name="Lovell J."/>
            <person name="Jenkins J."/>
            <person name="Lowry D."/>
            <person name="Mamidi S."/>
            <person name="Sreedasyam A."/>
            <person name="Weng X."/>
            <person name="Barry K."/>
            <person name="Bonette J."/>
            <person name="Campitelli B."/>
            <person name="Daum C."/>
            <person name="Gordon S."/>
            <person name="Gould B."/>
            <person name="Lipzen A."/>
            <person name="Macqueen A."/>
            <person name="Palacio-Mejia J."/>
            <person name="Plott C."/>
            <person name="Shakirov E."/>
            <person name="Shu S."/>
            <person name="Yoshinaga Y."/>
            <person name="Zane M."/>
            <person name="Rokhsar D."/>
            <person name="Grimwood J."/>
            <person name="Schmutz J."/>
            <person name="Juenger T."/>
        </authorList>
    </citation>
    <scope>NUCLEOTIDE SEQUENCE [LARGE SCALE GENOMIC DNA]</scope>
    <source>
        <strain evidence="2">FIL2</strain>
    </source>
</reference>
<dbReference type="Proteomes" id="UP000243499">
    <property type="component" value="Chromosome 2"/>
</dbReference>
<dbReference type="Gene3D" id="1.20.1280.50">
    <property type="match status" value="1"/>
</dbReference>
<dbReference type="PANTHER" id="PTHR31672">
    <property type="entry name" value="BNACNNG10540D PROTEIN"/>
    <property type="match status" value="1"/>
</dbReference>
<dbReference type="Gramene" id="PVH63854">
    <property type="protein sequence ID" value="PVH63854"/>
    <property type="gene ID" value="PAHAL_2G121100"/>
</dbReference>
<feature type="domain" description="F-box" evidence="1">
    <location>
        <begin position="36"/>
        <end position="76"/>
    </location>
</feature>
<dbReference type="InterPro" id="IPR001810">
    <property type="entry name" value="F-box_dom"/>
</dbReference>
<dbReference type="PANTHER" id="PTHR31672:SF2">
    <property type="entry name" value="F-BOX DOMAIN-CONTAINING PROTEIN"/>
    <property type="match status" value="1"/>
</dbReference>
<protein>
    <recommendedName>
        <fullName evidence="1">F-box domain-containing protein</fullName>
    </recommendedName>
</protein>
<gene>
    <name evidence="2" type="ORF">PAHAL_2G121100</name>
</gene>
<dbReference type="EMBL" id="CM008047">
    <property type="protein sequence ID" value="PVH63854.1"/>
    <property type="molecule type" value="Genomic_DNA"/>
</dbReference>
<dbReference type="CDD" id="cd22157">
    <property type="entry name" value="F-box_AtFBW1-like"/>
    <property type="match status" value="1"/>
</dbReference>
<evidence type="ECO:0000313" key="2">
    <source>
        <dbReference type="EMBL" id="PVH63854.1"/>
    </source>
</evidence>
<name>A0A2T8KNX2_9POAL</name>
<accession>A0A2T8KNX2</accession>